<evidence type="ECO:0000256" key="3">
    <source>
        <dbReference type="ARBA" id="ARBA00023163"/>
    </source>
</evidence>
<feature type="DNA-binding region" description="H-T-H motif" evidence="4">
    <location>
        <begin position="40"/>
        <end position="59"/>
    </location>
</feature>
<keyword evidence="3" id="KW-0804">Transcription</keyword>
<dbReference type="GO" id="GO:0003700">
    <property type="term" value="F:DNA-binding transcription factor activity"/>
    <property type="evidence" value="ECO:0007669"/>
    <property type="project" value="TreeGrafter"/>
</dbReference>
<dbReference type="Pfam" id="PF13305">
    <property type="entry name" value="TetR_C_33"/>
    <property type="match status" value="1"/>
</dbReference>
<dbReference type="PANTHER" id="PTHR30055">
    <property type="entry name" value="HTH-TYPE TRANSCRIPTIONAL REGULATOR RUTR"/>
    <property type="match status" value="1"/>
</dbReference>
<proteinExistence type="predicted"/>
<comment type="caution">
    <text evidence="6">The sequence shown here is derived from an EMBL/GenBank/DDBJ whole genome shotgun (WGS) entry which is preliminary data.</text>
</comment>
<dbReference type="InterPro" id="IPR009057">
    <property type="entry name" value="Homeodomain-like_sf"/>
</dbReference>
<dbReference type="Gene3D" id="1.10.357.10">
    <property type="entry name" value="Tetracycline Repressor, domain 2"/>
    <property type="match status" value="1"/>
</dbReference>
<dbReference type="InterPro" id="IPR050109">
    <property type="entry name" value="HTH-type_TetR-like_transc_reg"/>
</dbReference>
<evidence type="ECO:0000259" key="5">
    <source>
        <dbReference type="PROSITE" id="PS50977"/>
    </source>
</evidence>
<feature type="domain" description="HTH tetR-type" evidence="5">
    <location>
        <begin position="17"/>
        <end position="77"/>
    </location>
</feature>
<sequence>MSEPTPAPRTARERARVELTREILASAGRQLVEVGPAALSLRAVARDLGMASSAVYRYVESRDALLTLLLVEGYEDLAAALEASQEPLAEDDVSGRFRALGRALRDWAHAQPHRWALLYGSPVPGYVAPADTVGPATRVVAPFLETLAAAQARPDAAVPPALDDDLAASLAPVSHAVQPPLLPGRTADGLGTWSALVGAVSLELFGHFNNAVLDPQAWFEHLLGRLEESFGR</sequence>
<evidence type="ECO:0000256" key="1">
    <source>
        <dbReference type="ARBA" id="ARBA00023015"/>
    </source>
</evidence>
<dbReference type="EMBL" id="JAMOIL010000022">
    <property type="protein sequence ID" value="MCM0621695.1"/>
    <property type="molecule type" value="Genomic_DNA"/>
</dbReference>
<keyword evidence="1" id="KW-0805">Transcription regulation</keyword>
<gene>
    <name evidence="6" type="ORF">M8330_15500</name>
</gene>
<reference evidence="6" key="1">
    <citation type="submission" date="2022-05" db="EMBL/GenBank/DDBJ databases">
        <authorList>
            <person name="Tuo L."/>
        </authorList>
    </citation>
    <scope>NUCLEOTIDE SEQUENCE</scope>
    <source>
        <strain evidence="6">BSK12Z-4</strain>
    </source>
</reference>
<dbReference type="SUPFAM" id="SSF46689">
    <property type="entry name" value="Homeodomain-like"/>
    <property type="match status" value="1"/>
</dbReference>
<dbReference type="InterPro" id="IPR036271">
    <property type="entry name" value="Tet_transcr_reg_TetR-rel_C_sf"/>
</dbReference>
<keyword evidence="7" id="KW-1185">Reference proteome</keyword>
<dbReference type="SUPFAM" id="SSF48498">
    <property type="entry name" value="Tetracyclin repressor-like, C-terminal domain"/>
    <property type="match status" value="1"/>
</dbReference>
<keyword evidence="2 4" id="KW-0238">DNA-binding</keyword>
<evidence type="ECO:0000313" key="6">
    <source>
        <dbReference type="EMBL" id="MCM0621695.1"/>
    </source>
</evidence>
<accession>A0A9X2D9M2</accession>
<dbReference type="Pfam" id="PF00440">
    <property type="entry name" value="TetR_N"/>
    <property type="match status" value="1"/>
</dbReference>
<organism evidence="6 7">
    <name type="scientific">Nocardioides bruguierae</name>
    <dbReference type="NCBI Taxonomy" id="2945102"/>
    <lineage>
        <taxon>Bacteria</taxon>
        <taxon>Bacillati</taxon>
        <taxon>Actinomycetota</taxon>
        <taxon>Actinomycetes</taxon>
        <taxon>Propionibacteriales</taxon>
        <taxon>Nocardioidaceae</taxon>
        <taxon>Nocardioides</taxon>
    </lineage>
</organism>
<dbReference type="PANTHER" id="PTHR30055:SF243">
    <property type="entry name" value="HTH-TYPE TRANSCRIPTIONAL REGULATOR RV1816"/>
    <property type="match status" value="1"/>
</dbReference>
<dbReference type="InterPro" id="IPR025996">
    <property type="entry name" value="MT1864/Rv1816-like_C"/>
</dbReference>
<dbReference type="Proteomes" id="UP001139485">
    <property type="component" value="Unassembled WGS sequence"/>
</dbReference>
<evidence type="ECO:0000256" key="4">
    <source>
        <dbReference type="PROSITE-ProRule" id="PRU00335"/>
    </source>
</evidence>
<evidence type="ECO:0000313" key="7">
    <source>
        <dbReference type="Proteomes" id="UP001139485"/>
    </source>
</evidence>
<dbReference type="PROSITE" id="PS50977">
    <property type="entry name" value="HTH_TETR_2"/>
    <property type="match status" value="1"/>
</dbReference>
<dbReference type="RefSeq" id="WP_250828054.1">
    <property type="nucleotide sequence ID" value="NZ_JAMOIL010000022.1"/>
</dbReference>
<protein>
    <submittedName>
        <fullName evidence="6">TetR/AcrR family transcriptional regulator</fullName>
    </submittedName>
</protein>
<dbReference type="GO" id="GO:0000976">
    <property type="term" value="F:transcription cis-regulatory region binding"/>
    <property type="evidence" value="ECO:0007669"/>
    <property type="project" value="TreeGrafter"/>
</dbReference>
<evidence type="ECO:0000256" key="2">
    <source>
        <dbReference type="ARBA" id="ARBA00023125"/>
    </source>
</evidence>
<name>A0A9X2D9M2_9ACTN</name>
<dbReference type="AlphaFoldDB" id="A0A9X2D9M2"/>
<dbReference type="InterPro" id="IPR001647">
    <property type="entry name" value="HTH_TetR"/>
</dbReference>